<accession>A0A562UCE7</accession>
<name>A0A562UCE7_9SPHI</name>
<dbReference type="OrthoDB" id="622463at2"/>
<dbReference type="PANTHER" id="PTHR35128">
    <property type="entry name" value="SECRETION-REGULATING GUANINE NUCLEOTIDE EXCHANGE FACTOR"/>
    <property type="match status" value="1"/>
</dbReference>
<sequence length="382" mass="42143">MKQTYLLLTLLIFICFASCKKSSTNPQNNNGKYSITVTNGYGSGTFTAGDTAYIFSNPPTQTQVFDKWTGDISNLVSPNEWRSALKMPASNINVTATYKTVTPVTWTNVAINGSQVYYYVPANYRGILLAFHGTGGAAINWTTEQAENVNFCNYAIANGYAMVITESKNRTTMQWDLSLTNNVDITNIDVILSSLQTSQIISASKPLYGVGMSDGSAFCSLISYLRNYNAQALYCLGGVDKVFPLTSVPTIWNMAVNDVTDDPNRQAEATADYNILVSRNIGCEYYLNTPTPLYTSRFSIIPSIGSANSPLIYNYLKSGGYLNTNSFFNIDPVINTQWQSAIPTPYNPPALEPIGDQLAVAYAQHKFYKDSNYKTIAFLNKF</sequence>
<evidence type="ECO:0000313" key="3">
    <source>
        <dbReference type="Proteomes" id="UP000317010"/>
    </source>
</evidence>
<evidence type="ECO:0008006" key="4">
    <source>
        <dbReference type="Google" id="ProtNLM"/>
    </source>
</evidence>
<evidence type="ECO:0000313" key="2">
    <source>
        <dbReference type="EMBL" id="TWJ03478.1"/>
    </source>
</evidence>
<feature type="chain" id="PRO_5022227533" description="Bacterial repeat domain-containing protein" evidence="1">
    <location>
        <begin position="18"/>
        <end position="382"/>
    </location>
</feature>
<dbReference type="AlphaFoldDB" id="A0A562UCE7"/>
<protein>
    <recommendedName>
        <fullName evidence="4">Bacterial repeat domain-containing protein</fullName>
    </recommendedName>
</protein>
<reference evidence="2 3" key="1">
    <citation type="submission" date="2019-07" db="EMBL/GenBank/DDBJ databases">
        <title>Genomic Encyclopedia of Archaeal and Bacterial Type Strains, Phase II (KMG-II): from individual species to whole genera.</title>
        <authorList>
            <person name="Goeker M."/>
        </authorList>
    </citation>
    <scope>NUCLEOTIDE SEQUENCE [LARGE SCALE GENOMIC DNA]</scope>
    <source>
        <strain evidence="2 3">ATCC BAA-1854</strain>
    </source>
</reference>
<dbReference type="EMBL" id="VLLI01000002">
    <property type="protein sequence ID" value="TWJ03478.1"/>
    <property type="molecule type" value="Genomic_DNA"/>
</dbReference>
<dbReference type="Proteomes" id="UP000317010">
    <property type="component" value="Unassembled WGS sequence"/>
</dbReference>
<dbReference type="RefSeq" id="WP_144910224.1">
    <property type="nucleotide sequence ID" value="NZ_VLLI01000002.1"/>
</dbReference>
<comment type="caution">
    <text evidence="2">The sequence shown here is derived from an EMBL/GenBank/DDBJ whole genome shotgun (WGS) entry which is preliminary data.</text>
</comment>
<feature type="signal peptide" evidence="1">
    <location>
        <begin position="1"/>
        <end position="17"/>
    </location>
</feature>
<keyword evidence="3" id="KW-1185">Reference proteome</keyword>
<dbReference type="PANTHER" id="PTHR35128:SF1">
    <property type="entry name" value="SECRETION-REGULATING GUANINE NUCLEOTIDE EXCHANGE FACTOR"/>
    <property type="match status" value="1"/>
</dbReference>
<gene>
    <name evidence="2" type="ORF">JN11_01022</name>
</gene>
<keyword evidence="1" id="KW-0732">Signal</keyword>
<organism evidence="2 3">
    <name type="scientific">Mucilaginibacter frigoritolerans</name>
    <dbReference type="NCBI Taxonomy" id="652788"/>
    <lineage>
        <taxon>Bacteria</taxon>
        <taxon>Pseudomonadati</taxon>
        <taxon>Bacteroidota</taxon>
        <taxon>Sphingobacteriia</taxon>
        <taxon>Sphingobacteriales</taxon>
        <taxon>Sphingobacteriaceae</taxon>
        <taxon>Mucilaginibacter</taxon>
    </lineage>
</organism>
<evidence type="ECO:0000256" key="1">
    <source>
        <dbReference type="SAM" id="SignalP"/>
    </source>
</evidence>
<proteinExistence type="predicted"/>